<dbReference type="FunFam" id="1.10.720.30:FF:000002">
    <property type="entry name" value="Myocardin related transcription factor A"/>
    <property type="match status" value="1"/>
</dbReference>
<dbReference type="Pfam" id="PF02037">
    <property type="entry name" value="SAP"/>
    <property type="match status" value="1"/>
</dbReference>
<feature type="compositionally biased region" description="Basic and acidic residues" evidence="9">
    <location>
        <begin position="582"/>
        <end position="593"/>
    </location>
</feature>
<evidence type="ECO:0000256" key="8">
    <source>
        <dbReference type="SAM" id="Coils"/>
    </source>
</evidence>
<dbReference type="InterPro" id="IPR036361">
    <property type="entry name" value="SAP_dom_sf"/>
</dbReference>
<dbReference type="SMART" id="SM00707">
    <property type="entry name" value="RPEL"/>
    <property type="match status" value="2"/>
</dbReference>
<feature type="region of interest" description="Disordered" evidence="9">
    <location>
        <begin position="582"/>
        <end position="609"/>
    </location>
</feature>
<dbReference type="GO" id="GO:0045944">
    <property type="term" value="P:positive regulation of transcription by RNA polymerase II"/>
    <property type="evidence" value="ECO:0007669"/>
    <property type="project" value="TreeGrafter"/>
</dbReference>
<feature type="region of interest" description="Disordered" evidence="9">
    <location>
        <begin position="262"/>
        <end position="312"/>
    </location>
</feature>
<feature type="non-terminal residue" evidence="11">
    <location>
        <position position="1"/>
    </location>
</feature>
<evidence type="ECO:0000256" key="9">
    <source>
        <dbReference type="SAM" id="MobiDB-lite"/>
    </source>
</evidence>
<comment type="caution">
    <text evidence="11">The sequence shown here is derived from an EMBL/GenBank/DDBJ whole genome shotgun (WGS) entry which is preliminary data.</text>
</comment>
<evidence type="ECO:0000256" key="6">
    <source>
        <dbReference type="ARBA" id="ARBA00023242"/>
    </source>
</evidence>
<protein>
    <submittedName>
        <fullName evidence="11">Myocardin-related transcription factor A isoform X3</fullName>
    </submittedName>
</protein>
<dbReference type="PANTHER" id="PTHR22793">
    <property type="entry name" value="MYOCARDIN-RELATED TRANSCRIPTION FACTOR-RELATED"/>
    <property type="match status" value="1"/>
</dbReference>
<evidence type="ECO:0000256" key="5">
    <source>
        <dbReference type="ARBA" id="ARBA00023163"/>
    </source>
</evidence>
<reference evidence="11" key="1">
    <citation type="submission" date="2020-07" db="EMBL/GenBank/DDBJ databases">
        <title>Clarias magur genome sequencing, assembly and annotation.</title>
        <authorList>
            <person name="Kushwaha B."/>
            <person name="Kumar R."/>
            <person name="Das P."/>
            <person name="Joshi C.G."/>
            <person name="Kumar D."/>
            <person name="Nagpure N.S."/>
            <person name="Pandey M."/>
            <person name="Agarwal S."/>
            <person name="Srivastava S."/>
            <person name="Singh M."/>
            <person name="Sahoo L."/>
            <person name="Jayasankar P."/>
            <person name="Meher P.K."/>
            <person name="Koringa P.G."/>
            <person name="Iquebal M.A."/>
            <person name="Das S.P."/>
            <person name="Bit A."/>
            <person name="Patnaik S."/>
            <person name="Patel N."/>
            <person name="Shah T.M."/>
            <person name="Hinsu A."/>
            <person name="Jena J.K."/>
        </authorList>
    </citation>
    <scope>NUCLEOTIDE SEQUENCE</scope>
    <source>
        <strain evidence="11">CIFAMagur01</strain>
        <tissue evidence="11">Testis</tissue>
    </source>
</reference>
<feature type="compositionally biased region" description="Polar residues" evidence="9">
    <location>
        <begin position="597"/>
        <end position="609"/>
    </location>
</feature>
<feature type="region of interest" description="Disordered" evidence="9">
    <location>
        <begin position="677"/>
        <end position="697"/>
    </location>
</feature>
<gene>
    <name evidence="11" type="ORF">DAT39_003937</name>
</gene>
<comment type="subcellular location">
    <subcellularLocation>
        <location evidence="1">Nucleus</location>
    </subcellularLocation>
</comment>
<feature type="region of interest" description="Disordered" evidence="9">
    <location>
        <begin position="87"/>
        <end position="230"/>
    </location>
</feature>
<keyword evidence="3" id="KW-0805">Transcription regulation</keyword>
<keyword evidence="4 8" id="KW-0175">Coiled coil</keyword>
<dbReference type="GO" id="GO:0051145">
    <property type="term" value="P:smooth muscle cell differentiation"/>
    <property type="evidence" value="ECO:0007669"/>
    <property type="project" value="TreeGrafter"/>
</dbReference>
<dbReference type="Gene3D" id="6.10.140.2040">
    <property type="match status" value="1"/>
</dbReference>
<evidence type="ECO:0000256" key="7">
    <source>
        <dbReference type="PROSITE-ProRule" id="PRU00401"/>
    </source>
</evidence>
<feature type="repeat" description="RPEL" evidence="7">
    <location>
        <begin position="65"/>
        <end position="90"/>
    </location>
</feature>
<dbReference type="InterPro" id="IPR043451">
    <property type="entry name" value="Myocardin-like"/>
</dbReference>
<organism evidence="11 12">
    <name type="scientific">Clarias magur</name>
    <name type="common">Asian catfish</name>
    <name type="synonym">Macropteronotus magur</name>
    <dbReference type="NCBI Taxonomy" id="1594786"/>
    <lineage>
        <taxon>Eukaryota</taxon>
        <taxon>Metazoa</taxon>
        <taxon>Chordata</taxon>
        <taxon>Craniata</taxon>
        <taxon>Vertebrata</taxon>
        <taxon>Euteleostomi</taxon>
        <taxon>Actinopterygii</taxon>
        <taxon>Neopterygii</taxon>
        <taxon>Teleostei</taxon>
        <taxon>Ostariophysi</taxon>
        <taxon>Siluriformes</taxon>
        <taxon>Clariidae</taxon>
        <taxon>Clarias</taxon>
    </lineage>
</organism>
<feature type="domain" description="SAP" evidence="10">
    <location>
        <begin position="321"/>
        <end position="355"/>
    </location>
</feature>
<feature type="compositionally biased region" description="Polar residues" evidence="9">
    <location>
        <begin position="746"/>
        <end position="783"/>
    </location>
</feature>
<feature type="compositionally biased region" description="Polar residues" evidence="9">
    <location>
        <begin position="271"/>
        <end position="307"/>
    </location>
</feature>
<feature type="compositionally biased region" description="Polar residues" evidence="9">
    <location>
        <begin position="154"/>
        <end position="169"/>
    </location>
</feature>
<dbReference type="GO" id="GO:0005634">
    <property type="term" value="C:nucleus"/>
    <property type="evidence" value="ECO:0007669"/>
    <property type="project" value="UniProtKB-SubCell"/>
</dbReference>
<evidence type="ECO:0000313" key="11">
    <source>
        <dbReference type="EMBL" id="KAF5906325.1"/>
    </source>
</evidence>
<dbReference type="PROSITE" id="PS51073">
    <property type="entry name" value="RPEL"/>
    <property type="match status" value="2"/>
</dbReference>
<keyword evidence="2" id="KW-0677">Repeat</keyword>
<dbReference type="AlphaFoldDB" id="A0A8J4U561"/>
<feature type="compositionally biased region" description="Polar residues" evidence="9">
    <location>
        <begin position="791"/>
        <end position="808"/>
    </location>
</feature>
<dbReference type="OrthoDB" id="197676at2759"/>
<keyword evidence="6" id="KW-0539">Nucleus</keyword>
<evidence type="ECO:0000313" key="12">
    <source>
        <dbReference type="Proteomes" id="UP000727407"/>
    </source>
</evidence>
<keyword evidence="12" id="KW-1185">Reference proteome</keyword>
<dbReference type="SUPFAM" id="SSF68906">
    <property type="entry name" value="SAP domain"/>
    <property type="match status" value="1"/>
</dbReference>
<feature type="region of interest" description="Disordered" evidence="9">
    <location>
        <begin position="638"/>
        <end position="657"/>
    </location>
</feature>
<dbReference type="PANTHER" id="PTHR22793:SF6">
    <property type="entry name" value="MYOCARDIN-RELATED TRANSCRIPTION FACTOR A"/>
    <property type="match status" value="1"/>
</dbReference>
<evidence type="ECO:0000256" key="3">
    <source>
        <dbReference type="ARBA" id="ARBA00023015"/>
    </source>
</evidence>
<name>A0A8J4U561_CLAMG</name>
<feature type="repeat" description="RPEL" evidence="7">
    <location>
        <begin position="21"/>
        <end position="46"/>
    </location>
</feature>
<feature type="compositionally biased region" description="Polar residues" evidence="9">
    <location>
        <begin position="818"/>
        <end position="829"/>
    </location>
</feature>
<dbReference type="PROSITE" id="PS50800">
    <property type="entry name" value="SAP"/>
    <property type="match status" value="1"/>
</dbReference>
<feature type="region of interest" description="Disordered" evidence="9">
    <location>
        <begin position="423"/>
        <end position="446"/>
    </location>
</feature>
<feature type="non-terminal residue" evidence="11">
    <location>
        <position position="903"/>
    </location>
</feature>
<accession>A0A8J4U561</accession>
<proteinExistence type="predicted"/>
<evidence type="ECO:0000259" key="10">
    <source>
        <dbReference type="PROSITE" id="PS50800"/>
    </source>
</evidence>
<evidence type="ECO:0000256" key="4">
    <source>
        <dbReference type="ARBA" id="ARBA00023054"/>
    </source>
</evidence>
<feature type="compositionally biased region" description="Basic and acidic residues" evidence="9">
    <location>
        <begin position="189"/>
        <end position="205"/>
    </location>
</feature>
<dbReference type="Pfam" id="PF02755">
    <property type="entry name" value="RPEL"/>
    <property type="match status" value="2"/>
</dbReference>
<feature type="compositionally biased region" description="Low complexity" evidence="9">
    <location>
        <begin position="425"/>
        <end position="442"/>
    </location>
</feature>
<dbReference type="Proteomes" id="UP000727407">
    <property type="component" value="Unassembled WGS sequence"/>
</dbReference>
<feature type="compositionally biased region" description="Polar residues" evidence="9">
    <location>
        <begin position="114"/>
        <end position="146"/>
    </location>
</feature>
<dbReference type="EMBL" id="QNUK01000034">
    <property type="protein sequence ID" value="KAF5906325.1"/>
    <property type="molecule type" value="Genomic_DNA"/>
</dbReference>
<evidence type="ECO:0000256" key="1">
    <source>
        <dbReference type="ARBA" id="ARBA00004123"/>
    </source>
</evidence>
<dbReference type="Gene3D" id="6.10.150.10">
    <property type="match status" value="1"/>
</dbReference>
<dbReference type="GO" id="GO:0003713">
    <property type="term" value="F:transcription coactivator activity"/>
    <property type="evidence" value="ECO:0007669"/>
    <property type="project" value="TreeGrafter"/>
</dbReference>
<keyword evidence="5" id="KW-0804">Transcription</keyword>
<dbReference type="InterPro" id="IPR004018">
    <property type="entry name" value="RPEL_repeat"/>
</dbReference>
<feature type="region of interest" description="Disordered" evidence="9">
    <location>
        <begin position="746"/>
        <end position="891"/>
    </location>
</feature>
<feature type="compositionally biased region" description="Basic and acidic residues" evidence="9">
    <location>
        <begin position="874"/>
        <end position="891"/>
    </location>
</feature>
<dbReference type="InterPro" id="IPR003034">
    <property type="entry name" value="SAP_dom"/>
</dbReference>
<dbReference type="SMART" id="SM00513">
    <property type="entry name" value="SAP"/>
    <property type="match status" value="1"/>
</dbReference>
<sequence>LKSPAAFHEQRKSLERARTEDYLKRKIRSRPERSELVRMHILEETSVEPSLQAKQLKLKRARLADDLNDKISHRPGPIELIHKNILPVPPLLGSPKGENSSLDEDSSDGLSPEQPCSQDSPLSSVPQHSPSDMLNLNRNPSPTQFLAQPAPSLLNASESSSPQNLTNGTAIAACSRPPTGSAKSQSKSSLDRSAQRTKKPKENKPKVKKLKYHQYIPPDQKNEREPPPQLDSSYAKILHQQQLFLQLQIISQQQQHYNYHTILPAPPKLPSEQQQQQSANAGPSPSRSAPTSVATSCQNGANRSSQPVAGGAKPLVLPANLDEFKVAELKHELKLRGLTVSGTKNDLIERLKNYQELNGGSVLALGNGPVKTVQVSAQEVTAQSSISVPGTPQSKDPPGNVAAYSVAVRGGFQAAALPQIARFNSTSSSPPVSPTPSERSVTGMSADETSCNGDVFGEMVSSPLTQLSLHPSTEHPSPVKEEPLGQSACCMTHPTAAPSSSTQSHVLPIAAPQVPSSPLVDKDHLLQEKDKQIEQLTRMLRQKQQLVETLRSQLEQGKRGSTIEEMDITVKTEGVTLASREGVKVKEEAKEDMETSAEPQLQPQKKMQTQCSQQTLLRLQQIHRLQLQQQQQMQSEQSKQQQQQMQSEQSNQQQPQALQQQKLQQLIIQQNQQKQLLANQKKQQRPQKQQQQKQPLQTQQVSQVFVNQQAGTQVTTSFPLDLLKTHPTPTLVRDGNGNHYLIALTNNSVDNRNSESPQNKTNGRITLQRMQSTPVKLPSQSPNKVAHPVNKSPQPQQTAPVKQPTSKVQKAGLDLQTPLVQESSQSLSSPPKLHPFILSEEPQTPKPSSPTSLKGEVCPSFDRHTIFTPPSPKPESHNPHHVKENGSNNHHIDDLFDILIKSG</sequence>
<feature type="coiled-coil region" evidence="8">
    <location>
        <begin position="522"/>
        <end position="553"/>
    </location>
</feature>
<evidence type="ECO:0000256" key="2">
    <source>
        <dbReference type="ARBA" id="ARBA00022737"/>
    </source>
</evidence>
<dbReference type="Gene3D" id="1.10.720.30">
    <property type="entry name" value="SAP domain"/>
    <property type="match status" value="1"/>
</dbReference>